<protein>
    <submittedName>
        <fullName evidence="1">Uncharacterized protein</fullName>
    </submittedName>
</protein>
<sequence>MGGGDLGSATNHASRKEDDGVDKPMVSGAKNRDMEDRVSAEKDSPVDKVGDSDDELSGRKMKEKMHLFGPIVLWPKSMHWCSIAIPESGSAAGILCLYAGAAGLCLICINCMRGEYAADLGCCFMGFPESGSADVGLCLICINSKLCCMLLFGLQYAVAQRPSGRRLLRNATVVWAGLV</sequence>
<accession>A0ACC0GA69</accession>
<organism evidence="1 2">
    <name type="scientific">Camellia lanceoleosa</name>
    <dbReference type="NCBI Taxonomy" id="1840588"/>
    <lineage>
        <taxon>Eukaryota</taxon>
        <taxon>Viridiplantae</taxon>
        <taxon>Streptophyta</taxon>
        <taxon>Embryophyta</taxon>
        <taxon>Tracheophyta</taxon>
        <taxon>Spermatophyta</taxon>
        <taxon>Magnoliopsida</taxon>
        <taxon>eudicotyledons</taxon>
        <taxon>Gunneridae</taxon>
        <taxon>Pentapetalae</taxon>
        <taxon>asterids</taxon>
        <taxon>Ericales</taxon>
        <taxon>Theaceae</taxon>
        <taxon>Camellia</taxon>
    </lineage>
</organism>
<keyword evidence="2" id="KW-1185">Reference proteome</keyword>
<name>A0ACC0GA69_9ERIC</name>
<reference evidence="1 2" key="1">
    <citation type="journal article" date="2022" name="Plant J.">
        <title>Chromosome-level genome of Camellia lanceoleosa provides a valuable resource for understanding genome evolution and self-incompatibility.</title>
        <authorList>
            <person name="Gong W."/>
            <person name="Xiao S."/>
            <person name="Wang L."/>
            <person name="Liao Z."/>
            <person name="Chang Y."/>
            <person name="Mo W."/>
            <person name="Hu G."/>
            <person name="Li W."/>
            <person name="Zhao G."/>
            <person name="Zhu H."/>
            <person name="Hu X."/>
            <person name="Ji K."/>
            <person name="Xiang X."/>
            <person name="Song Q."/>
            <person name="Yuan D."/>
            <person name="Jin S."/>
            <person name="Zhang L."/>
        </authorList>
    </citation>
    <scope>NUCLEOTIDE SEQUENCE [LARGE SCALE GENOMIC DNA]</scope>
    <source>
        <strain evidence="1">SQ_2022a</strain>
    </source>
</reference>
<dbReference type="EMBL" id="CM045767">
    <property type="protein sequence ID" value="KAI7997282.1"/>
    <property type="molecule type" value="Genomic_DNA"/>
</dbReference>
<evidence type="ECO:0000313" key="2">
    <source>
        <dbReference type="Proteomes" id="UP001060215"/>
    </source>
</evidence>
<dbReference type="Proteomes" id="UP001060215">
    <property type="component" value="Chromosome 10"/>
</dbReference>
<evidence type="ECO:0000313" key="1">
    <source>
        <dbReference type="EMBL" id="KAI7997282.1"/>
    </source>
</evidence>
<gene>
    <name evidence="1" type="ORF">LOK49_LG10G00502</name>
</gene>
<proteinExistence type="predicted"/>
<comment type="caution">
    <text evidence="1">The sequence shown here is derived from an EMBL/GenBank/DDBJ whole genome shotgun (WGS) entry which is preliminary data.</text>
</comment>